<reference evidence="1" key="1">
    <citation type="journal article" date="2020" name="Stud. Mycol.">
        <title>101 Dothideomycetes genomes: a test case for predicting lifestyles and emergence of pathogens.</title>
        <authorList>
            <person name="Haridas S."/>
            <person name="Albert R."/>
            <person name="Binder M."/>
            <person name="Bloem J."/>
            <person name="Labutti K."/>
            <person name="Salamov A."/>
            <person name="Andreopoulos B."/>
            <person name="Baker S."/>
            <person name="Barry K."/>
            <person name="Bills G."/>
            <person name="Bluhm B."/>
            <person name="Cannon C."/>
            <person name="Castanera R."/>
            <person name="Culley D."/>
            <person name="Daum C."/>
            <person name="Ezra D."/>
            <person name="Gonzalez J."/>
            <person name="Henrissat B."/>
            <person name="Kuo A."/>
            <person name="Liang C."/>
            <person name="Lipzen A."/>
            <person name="Lutzoni F."/>
            <person name="Magnuson J."/>
            <person name="Mondo S."/>
            <person name="Nolan M."/>
            <person name="Ohm R."/>
            <person name="Pangilinan J."/>
            <person name="Park H.-J."/>
            <person name="Ramirez L."/>
            <person name="Alfaro M."/>
            <person name="Sun H."/>
            <person name="Tritt A."/>
            <person name="Yoshinaga Y."/>
            <person name="Zwiers L.-H."/>
            <person name="Turgeon B."/>
            <person name="Goodwin S."/>
            <person name="Spatafora J."/>
            <person name="Crous P."/>
            <person name="Grigoriev I."/>
        </authorList>
    </citation>
    <scope>NUCLEOTIDE SEQUENCE</scope>
    <source>
        <strain evidence="1">CBS 107.79</strain>
    </source>
</reference>
<dbReference type="EMBL" id="ML976658">
    <property type="protein sequence ID" value="KAF1979428.1"/>
    <property type="molecule type" value="Genomic_DNA"/>
</dbReference>
<evidence type="ECO:0000313" key="1">
    <source>
        <dbReference type="EMBL" id="KAF1979428.1"/>
    </source>
</evidence>
<evidence type="ECO:0000313" key="2">
    <source>
        <dbReference type="Proteomes" id="UP000800036"/>
    </source>
</evidence>
<sequence>MSLDKALESTLLSQALTPKASPWIKLPTEDCLSETPIKPRTTQDLQNNPLTQYCLVSKDFNNLVRDFLFKQNTFVIGYSPKLQNTLQDPAHERHEICSFTYLNPAIGHFIRKLELHVELGEPGGEGHESLEQMMLCDGTHWRYLFRPKPEWTPTVTVGLWDKLFVLSRWLVHE</sequence>
<keyword evidence="2" id="KW-1185">Reference proteome</keyword>
<organism evidence="1 2">
    <name type="scientific">Bimuria novae-zelandiae CBS 107.79</name>
    <dbReference type="NCBI Taxonomy" id="1447943"/>
    <lineage>
        <taxon>Eukaryota</taxon>
        <taxon>Fungi</taxon>
        <taxon>Dikarya</taxon>
        <taxon>Ascomycota</taxon>
        <taxon>Pezizomycotina</taxon>
        <taxon>Dothideomycetes</taxon>
        <taxon>Pleosporomycetidae</taxon>
        <taxon>Pleosporales</taxon>
        <taxon>Massarineae</taxon>
        <taxon>Didymosphaeriaceae</taxon>
        <taxon>Bimuria</taxon>
    </lineage>
</organism>
<proteinExistence type="predicted"/>
<accession>A0A6A5VRL6</accession>
<name>A0A6A5VRL6_9PLEO</name>
<dbReference type="AlphaFoldDB" id="A0A6A5VRL6"/>
<gene>
    <name evidence="1" type="ORF">BU23DRAFT_595289</name>
</gene>
<protein>
    <submittedName>
        <fullName evidence="1">Uncharacterized protein</fullName>
    </submittedName>
</protein>
<dbReference type="Proteomes" id="UP000800036">
    <property type="component" value="Unassembled WGS sequence"/>
</dbReference>